<evidence type="ECO:0000313" key="3">
    <source>
        <dbReference type="Proteomes" id="UP000785679"/>
    </source>
</evidence>
<feature type="region of interest" description="Disordered" evidence="1">
    <location>
        <begin position="333"/>
        <end position="352"/>
    </location>
</feature>
<comment type="caution">
    <text evidence="2">The sequence shown here is derived from an EMBL/GenBank/DDBJ whole genome shotgun (WGS) entry which is preliminary data.</text>
</comment>
<dbReference type="OrthoDB" id="327711at2759"/>
<evidence type="ECO:0000313" key="2">
    <source>
        <dbReference type="EMBL" id="TNV83442.1"/>
    </source>
</evidence>
<sequence length="577" mass="66130">MVNKQKYRYSMRIEEPTIDIEKGFLMKLGQVPTTNTRNSLITEKLSHEEMVTKVKRSIMRRRRSTMNGSQKNISSLLRDSVSDDRELISISIQNESEHSKYKSNQNAEGTGNKIQFMQSKPSRILEPISQKGNKAQILDNNNNTDQKLNAKRIRLEDINTSPSKVREALNNIIPNEKHQFQPDISTSPAFAKIKAHLDNLTPLSQVDVKASQRSPYINQNGLLDRSVMLLTKNDKSKRALKNICRKLSISKNEIGPFVVQREGDRIKEIIDQYLEQVEKNIAQEVESARDSEKAQNKLGLLKGNATSKQQYYSVLQSTRNPFDESKRSAAISQLGRESTRIQSDQLSRNGMSTNNYYQNSQGGIESQIGESNLERGITKYNIHRRSIQPKRVENHMMSRLSANESLKPLSNPYQNKVPSKTNLKPNINHNSALSMQNILPSVQIFQRALRNSELVRSMNGLKQSQYVNQDSKGSKVQSQIKLILDQAKIAQQKVPLRKLDEQQDKEENDNTIQSASSQIDSSNFTSDYMHEILQVYDQPFDEKAKVWQINELLSKSYQEQRNDYYLNRKRKNVANAL</sequence>
<proteinExistence type="predicted"/>
<dbReference type="AlphaFoldDB" id="A0A8J8NXM4"/>
<name>A0A8J8NXM4_HALGN</name>
<feature type="compositionally biased region" description="Polar residues" evidence="1">
    <location>
        <begin position="510"/>
        <end position="519"/>
    </location>
</feature>
<gene>
    <name evidence="2" type="ORF">FGO68_gene9875</name>
</gene>
<organism evidence="2 3">
    <name type="scientific">Halteria grandinella</name>
    <dbReference type="NCBI Taxonomy" id="5974"/>
    <lineage>
        <taxon>Eukaryota</taxon>
        <taxon>Sar</taxon>
        <taxon>Alveolata</taxon>
        <taxon>Ciliophora</taxon>
        <taxon>Intramacronucleata</taxon>
        <taxon>Spirotrichea</taxon>
        <taxon>Stichotrichia</taxon>
        <taxon>Sporadotrichida</taxon>
        <taxon>Halteriidae</taxon>
        <taxon>Halteria</taxon>
    </lineage>
</organism>
<accession>A0A8J8NXM4</accession>
<feature type="region of interest" description="Disordered" evidence="1">
    <location>
        <begin position="495"/>
        <end position="519"/>
    </location>
</feature>
<dbReference type="Proteomes" id="UP000785679">
    <property type="component" value="Unassembled WGS sequence"/>
</dbReference>
<protein>
    <submittedName>
        <fullName evidence="2">Uncharacterized protein</fullName>
    </submittedName>
</protein>
<keyword evidence="3" id="KW-1185">Reference proteome</keyword>
<reference evidence="2" key="1">
    <citation type="submission" date="2019-06" db="EMBL/GenBank/DDBJ databases">
        <authorList>
            <person name="Zheng W."/>
        </authorList>
    </citation>
    <scope>NUCLEOTIDE SEQUENCE</scope>
    <source>
        <strain evidence="2">QDHG01</strain>
    </source>
</reference>
<dbReference type="EMBL" id="RRYP01003831">
    <property type="protein sequence ID" value="TNV83442.1"/>
    <property type="molecule type" value="Genomic_DNA"/>
</dbReference>
<evidence type="ECO:0000256" key="1">
    <source>
        <dbReference type="SAM" id="MobiDB-lite"/>
    </source>
</evidence>
<feature type="compositionally biased region" description="Polar residues" evidence="1">
    <location>
        <begin position="340"/>
        <end position="352"/>
    </location>
</feature>